<name>A0A9N9L4K5_9HELO</name>
<sequence length="283" mass="32246">MTELLTSKHQKHPNMHLFFHTYAQHVPSIQPKCLYSISLQRVQMQGPAIFVPHYCYICGEVANPTRGVLESRVSQVFRTRVSLKDWIHFLWYTGMRSVALAMTEPLPSRETSPSRSAAVLPIAVSDRKHQIKRSSTQIDSQLQLVLFQSNHSMLMIFDGHAYFTACATHNLPSEVRYSAVCIQTAKVPKKQGPTNFRKGSSLTQTSHQFATSCPHRKRDSPTTEQKGNIEKEKRVFPKIVDHVVQKRYAVPPAHPLGLEGLKYPHANMDFYHVFPIFRGAVRI</sequence>
<feature type="compositionally biased region" description="Polar residues" evidence="1">
    <location>
        <begin position="192"/>
        <end position="211"/>
    </location>
</feature>
<dbReference type="Proteomes" id="UP000696280">
    <property type="component" value="Unassembled WGS sequence"/>
</dbReference>
<proteinExistence type="predicted"/>
<feature type="region of interest" description="Disordered" evidence="1">
    <location>
        <begin position="192"/>
        <end position="229"/>
    </location>
</feature>
<reference evidence="2" key="1">
    <citation type="submission" date="2021-07" db="EMBL/GenBank/DDBJ databases">
        <authorList>
            <person name="Durling M."/>
        </authorList>
    </citation>
    <scope>NUCLEOTIDE SEQUENCE</scope>
</reference>
<comment type="caution">
    <text evidence="2">The sequence shown here is derived from an EMBL/GenBank/DDBJ whole genome shotgun (WGS) entry which is preliminary data.</text>
</comment>
<dbReference type="AlphaFoldDB" id="A0A9N9L4K5"/>
<evidence type="ECO:0000313" key="3">
    <source>
        <dbReference type="Proteomes" id="UP000696280"/>
    </source>
</evidence>
<accession>A0A9N9L4K5</accession>
<protein>
    <submittedName>
        <fullName evidence="2">Uncharacterized protein</fullName>
    </submittedName>
</protein>
<gene>
    <name evidence="2" type="ORF">HYFRA_00000382</name>
</gene>
<evidence type="ECO:0000313" key="2">
    <source>
        <dbReference type="EMBL" id="CAG8958038.1"/>
    </source>
</evidence>
<keyword evidence="3" id="KW-1185">Reference proteome</keyword>
<evidence type="ECO:0000256" key="1">
    <source>
        <dbReference type="SAM" id="MobiDB-lite"/>
    </source>
</evidence>
<organism evidence="2 3">
    <name type="scientific">Hymenoscyphus fraxineus</name>
    <dbReference type="NCBI Taxonomy" id="746836"/>
    <lineage>
        <taxon>Eukaryota</taxon>
        <taxon>Fungi</taxon>
        <taxon>Dikarya</taxon>
        <taxon>Ascomycota</taxon>
        <taxon>Pezizomycotina</taxon>
        <taxon>Leotiomycetes</taxon>
        <taxon>Helotiales</taxon>
        <taxon>Helotiaceae</taxon>
        <taxon>Hymenoscyphus</taxon>
    </lineage>
</organism>
<dbReference type="EMBL" id="CAJVRL010000081">
    <property type="protein sequence ID" value="CAG8958038.1"/>
    <property type="molecule type" value="Genomic_DNA"/>
</dbReference>